<dbReference type="Pfam" id="PF00274">
    <property type="entry name" value="Glycolytic"/>
    <property type="match status" value="1"/>
</dbReference>
<reference evidence="7" key="1">
    <citation type="submission" date="2023-03" db="EMBL/GenBank/DDBJ databases">
        <authorList>
            <person name="Shen W."/>
            <person name="Cai J."/>
        </authorList>
    </citation>
    <scope>NUCLEOTIDE SEQUENCE</scope>
    <source>
        <strain evidence="7">P96-3</strain>
    </source>
</reference>
<comment type="pathway">
    <text evidence="1">Carbohydrate degradation; glycolysis; D-glyceraldehyde 3-phosphate and glycerone phosphate from D-glucose: step 4/4.</text>
</comment>
<dbReference type="GO" id="GO:0006096">
    <property type="term" value="P:glycolytic process"/>
    <property type="evidence" value="ECO:0007669"/>
    <property type="project" value="UniProtKB-KW"/>
</dbReference>
<dbReference type="Gene3D" id="3.20.20.70">
    <property type="entry name" value="Aldolase class I"/>
    <property type="match status" value="1"/>
</dbReference>
<comment type="similarity">
    <text evidence="2">Belongs to the class I fructose-bisphosphate aldolase family.</text>
</comment>
<dbReference type="EC" id="4.1.2.13" evidence="3"/>
<dbReference type="InterPro" id="IPR000741">
    <property type="entry name" value="FBA_I"/>
</dbReference>
<keyword evidence="4" id="KW-0324">Glycolysis</keyword>
<dbReference type="EMBL" id="JARQBZ010000013">
    <property type="protein sequence ID" value="MDT2834025.1"/>
    <property type="molecule type" value="Genomic_DNA"/>
</dbReference>
<dbReference type="AlphaFoldDB" id="A0AAW8UAJ5"/>
<dbReference type="RefSeq" id="WP_311983611.1">
    <property type="nucleotide sequence ID" value="NZ_JARQBZ010000013.1"/>
</dbReference>
<dbReference type="Proteomes" id="UP001268577">
    <property type="component" value="Unassembled WGS sequence"/>
</dbReference>
<evidence type="ECO:0000313" key="7">
    <source>
        <dbReference type="EMBL" id="MDT2834025.1"/>
    </source>
</evidence>
<dbReference type="InterPro" id="IPR013785">
    <property type="entry name" value="Aldolase_TIM"/>
</dbReference>
<evidence type="ECO:0000256" key="4">
    <source>
        <dbReference type="ARBA" id="ARBA00023152"/>
    </source>
</evidence>
<evidence type="ECO:0000256" key="5">
    <source>
        <dbReference type="ARBA" id="ARBA00023239"/>
    </source>
</evidence>
<evidence type="ECO:0000256" key="1">
    <source>
        <dbReference type="ARBA" id="ARBA00004714"/>
    </source>
</evidence>
<accession>A0AAW8UAJ5</accession>
<gene>
    <name evidence="7" type="ORF">P7H70_08140</name>
</gene>
<organism evidence="7 8">
    <name type="scientific">Vagococcus carniphilus</name>
    <dbReference type="NCBI Taxonomy" id="218144"/>
    <lineage>
        <taxon>Bacteria</taxon>
        <taxon>Bacillati</taxon>
        <taxon>Bacillota</taxon>
        <taxon>Bacilli</taxon>
        <taxon>Lactobacillales</taxon>
        <taxon>Enterococcaceae</taxon>
        <taxon>Vagococcus</taxon>
    </lineage>
</organism>
<keyword evidence="5" id="KW-0456">Lyase</keyword>
<name>A0AAW8UAJ5_9ENTE</name>
<evidence type="ECO:0000256" key="2">
    <source>
        <dbReference type="ARBA" id="ARBA00010387"/>
    </source>
</evidence>
<evidence type="ECO:0000313" key="8">
    <source>
        <dbReference type="Proteomes" id="UP001268577"/>
    </source>
</evidence>
<sequence length="296" mass="33316">MIDEKRLKIMSDKPGFIAALDQSGGSTPTVLREYGIPDDTYHTDEEMFNLAHDMRYRIIASPDFSSDHILAAILFEDTMKRTIEGINTCEYLWDKKGIIPFLKIDQGLDVLKSGAQMMKPIENLNELLEEANKYNVFGTKMRSLILSANPVGIKDVVEQQFELATTIFNQGFIPIIEPEIDINSPEKGKAEIILKEELLTSLNNLDSNVKVILKLSLPKIPNFYEELIDHPNVVRLAALSGGFNKAEADKKLSENKGMIASFSRALEEGLAYQETDMEFDYALKESINSIYKASIK</sequence>
<comment type="caution">
    <text evidence="7">The sequence shown here is derived from an EMBL/GenBank/DDBJ whole genome shotgun (WGS) entry which is preliminary data.</text>
</comment>
<dbReference type="PANTHER" id="PTHR11627">
    <property type="entry name" value="FRUCTOSE-BISPHOSPHATE ALDOLASE"/>
    <property type="match status" value="1"/>
</dbReference>
<protein>
    <recommendedName>
        <fullName evidence="3">fructose-bisphosphate aldolase</fullName>
        <ecNumber evidence="3">4.1.2.13</ecNumber>
    </recommendedName>
    <alternativeName>
        <fullName evidence="6">Fructose-bisphosphate aldolase class I</fullName>
    </alternativeName>
</protein>
<dbReference type="NCBIfam" id="NF003784">
    <property type="entry name" value="PRK05377.1"/>
    <property type="match status" value="1"/>
</dbReference>
<proteinExistence type="inferred from homology"/>
<dbReference type="SUPFAM" id="SSF51569">
    <property type="entry name" value="Aldolase"/>
    <property type="match status" value="1"/>
</dbReference>
<dbReference type="GO" id="GO:0004332">
    <property type="term" value="F:fructose-bisphosphate aldolase activity"/>
    <property type="evidence" value="ECO:0007669"/>
    <property type="project" value="UniProtKB-EC"/>
</dbReference>
<evidence type="ECO:0000256" key="3">
    <source>
        <dbReference type="ARBA" id="ARBA00013068"/>
    </source>
</evidence>
<evidence type="ECO:0000256" key="6">
    <source>
        <dbReference type="ARBA" id="ARBA00029799"/>
    </source>
</evidence>